<name>A0A7R9JBU6_TIMCA</name>
<dbReference type="EMBL" id="OE184273">
    <property type="protein sequence ID" value="CAD7576457.1"/>
    <property type="molecule type" value="Genomic_DNA"/>
</dbReference>
<dbReference type="InterPro" id="IPR007129">
    <property type="entry name" value="Ubiqinol_cyt_c_chaperone_CPB3"/>
</dbReference>
<sequence>MNCQRSLLITKNAAFYHHSNLVMKGLVTQSLVWPQWQGGTGYNNPIIPKNKSTVAFVPSEPEVGFVKRIMKRAGWFNTSKTVTVEQLNTSALANYATEAEFKLPDTFLSWFLVTELHVWMMLVRLMAEGKDGRFTRNIVVEAMWSDTNTRAKKLGVAATQLAPNLPPKYTTVPRKTGYRML</sequence>
<evidence type="ECO:0000256" key="1">
    <source>
        <dbReference type="ARBA" id="ARBA00006407"/>
    </source>
</evidence>
<dbReference type="AlphaFoldDB" id="A0A7R9JBU6"/>
<protein>
    <submittedName>
        <fullName evidence="3">(California timema) hypothetical protein</fullName>
    </submittedName>
</protein>
<comment type="similarity">
    <text evidence="1">Belongs to the CBP3 family.</text>
</comment>
<dbReference type="PANTHER" id="PTHR12184:SF1">
    <property type="entry name" value="UBIQUINOL-CYTOCHROME-C REDUCTASE COMPLEX ASSEMBLY FACTOR 1"/>
    <property type="match status" value="1"/>
</dbReference>
<gene>
    <name evidence="3" type="ORF">TCMB3V08_LOCUS9026</name>
</gene>
<dbReference type="InterPro" id="IPR021150">
    <property type="entry name" value="Ubiq_cyt_c_chap"/>
</dbReference>
<evidence type="ECO:0000259" key="2">
    <source>
        <dbReference type="Pfam" id="PF03981"/>
    </source>
</evidence>
<reference evidence="3" key="1">
    <citation type="submission" date="2020-11" db="EMBL/GenBank/DDBJ databases">
        <authorList>
            <person name="Tran Van P."/>
        </authorList>
    </citation>
    <scope>NUCLEOTIDE SEQUENCE</scope>
</reference>
<accession>A0A7R9JBU6</accession>
<proteinExistence type="inferred from homology"/>
<dbReference type="GO" id="GO:0034551">
    <property type="term" value="P:mitochondrial respiratory chain complex III assembly"/>
    <property type="evidence" value="ECO:0007669"/>
    <property type="project" value="TreeGrafter"/>
</dbReference>
<feature type="domain" description="Ubiquinol-cytochrome c chaperone" evidence="2">
    <location>
        <begin position="100"/>
        <end position="161"/>
    </location>
</feature>
<dbReference type="PANTHER" id="PTHR12184">
    <property type="entry name" value="UBIQUINOL-CYTOCHROME C REDUCTASE COMPLEX ASSEMBLY FACTOR 1 FAMILY MEMBER"/>
    <property type="match status" value="1"/>
</dbReference>
<evidence type="ECO:0000313" key="3">
    <source>
        <dbReference type="EMBL" id="CAD7576457.1"/>
    </source>
</evidence>
<organism evidence="3">
    <name type="scientific">Timema californicum</name>
    <name type="common">California timema</name>
    <name type="synonym">Walking stick</name>
    <dbReference type="NCBI Taxonomy" id="61474"/>
    <lineage>
        <taxon>Eukaryota</taxon>
        <taxon>Metazoa</taxon>
        <taxon>Ecdysozoa</taxon>
        <taxon>Arthropoda</taxon>
        <taxon>Hexapoda</taxon>
        <taxon>Insecta</taxon>
        <taxon>Pterygota</taxon>
        <taxon>Neoptera</taxon>
        <taxon>Polyneoptera</taxon>
        <taxon>Phasmatodea</taxon>
        <taxon>Timematodea</taxon>
        <taxon>Timematoidea</taxon>
        <taxon>Timematidae</taxon>
        <taxon>Timema</taxon>
    </lineage>
</organism>
<dbReference type="GO" id="GO:0005739">
    <property type="term" value="C:mitochondrion"/>
    <property type="evidence" value="ECO:0007669"/>
    <property type="project" value="TreeGrafter"/>
</dbReference>
<dbReference type="Pfam" id="PF03981">
    <property type="entry name" value="Ubiq_cyt_C_chap"/>
    <property type="match status" value="1"/>
</dbReference>